<dbReference type="InterPro" id="IPR002645">
    <property type="entry name" value="STAS_dom"/>
</dbReference>
<dbReference type="PROSITE" id="PS50801">
    <property type="entry name" value="STAS"/>
    <property type="match status" value="1"/>
</dbReference>
<sequence length="135" mass="13856">MTAPITIPAPAARSPVRAPDEVRMPARQRPGHTIVALSGALDGASAPALRAHLIGALRRSGRLLILDLGEVASADAAGLAVLVGIRRRAAALGITLRLVAPGPQVAALLRVTALGRALPVYPDPDSLLEAPARRP</sequence>
<evidence type="ECO:0000256" key="1">
    <source>
        <dbReference type="ARBA" id="ARBA00009013"/>
    </source>
</evidence>
<dbReference type="PANTHER" id="PTHR33495:SF2">
    <property type="entry name" value="ANTI-SIGMA FACTOR ANTAGONIST TM_1081-RELATED"/>
    <property type="match status" value="1"/>
</dbReference>
<dbReference type="RefSeq" id="WP_184880353.1">
    <property type="nucleotide sequence ID" value="NZ_BMRO01000008.1"/>
</dbReference>
<dbReference type="SUPFAM" id="SSF52091">
    <property type="entry name" value="SpoIIaa-like"/>
    <property type="match status" value="1"/>
</dbReference>
<dbReference type="Pfam" id="PF01740">
    <property type="entry name" value="STAS"/>
    <property type="match status" value="1"/>
</dbReference>
<keyword evidence="5" id="KW-1185">Reference proteome</keyword>
<dbReference type="PANTHER" id="PTHR33495">
    <property type="entry name" value="ANTI-SIGMA FACTOR ANTAGONIST TM_1081-RELATED-RELATED"/>
    <property type="match status" value="1"/>
</dbReference>
<comment type="caution">
    <text evidence="4">The sequence shown here is derived from an EMBL/GenBank/DDBJ whole genome shotgun (WGS) entry which is preliminary data.</text>
</comment>
<evidence type="ECO:0000313" key="5">
    <source>
        <dbReference type="Proteomes" id="UP001501427"/>
    </source>
</evidence>
<gene>
    <name evidence="4" type="ORF">GCM10009546_32280</name>
</gene>
<dbReference type="CDD" id="cd07043">
    <property type="entry name" value="STAS_anti-anti-sigma_factors"/>
    <property type="match status" value="1"/>
</dbReference>
<dbReference type="EMBL" id="BAAAHD010000026">
    <property type="protein sequence ID" value="GAA0567347.1"/>
    <property type="molecule type" value="Genomic_DNA"/>
</dbReference>
<reference evidence="4 5" key="1">
    <citation type="journal article" date="2019" name="Int. J. Syst. Evol. Microbiol.">
        <title>The Global Catalogue of Microorganisms (GCM) 10K type strain sequencing project: providing services to taxonomists for standard genome sequencing and annotation.</title>
        <authorList>
            <consortium name="The Broad Institute Genomics Platform"/>
            <consortium name="The Broad Institute Genome Sequencing Center for Infectious Disease"/>
            <person name="Wu L."/>
            <person name="Ma J."/>
        </authorList>
    </citation>
    <scope>NUCLEOTIDE SEQUENCE [LARGE SCALE GENOMIC DNA]</scope>
    <source>
        <strain evidence="4 5">JCM 10667</strain>
    </source>
</reference>
<evidence type="ECO:0000259" key="3">
    <source>
        <dbReference type="PROSITE" id="PS50801"/>
    </source>
</evidence>
<dbReference type="InterPro" id="IPR003658">
    <property type="entry name" value="Anti-sigma_ant"/>
</dbReference>
<proteinExistence type="inferred from homology"/>
<evidence type="ECO:0000256" key="2">
    <source>
        <dbReference type="RuleBase" id="RU003749"/>
    </source>
</evidence>
<dbReference type="NCBIfam" id="TIGR00377">
    <property type="entry name" value="ant_ant_sig"/>
    <property type="match status" value="1"/>
</dbReference>
<dbReference type="Proteomes" id="UP001501427">
    <property type="component" value="Unassembled WGS sequence"/>
</dbReference>
<evidence type="ECO:0000313" key="4">
    <source>
        <dbReference type="EMBL" id="GAA0567347.1"/>
    </source>
</evidence>
<accession>A0ABN1EJH0</accession>
<comment type="similarity">
    <text evidence="1 2">Belongs to the anti-sigma-factor antagonist family.</text>
</comment>
<organism evidence="4 5">
    <name type="scientific">Actinomadura livida</name>
    <dbReference type="NCBI Taxonomy" id="79909"/>
    <lineage>
        <taxon>Bacteria</taxon>
        <taxon>Bacillati</taxon>
        <taxon>Actinomycetota</taxon>
        <taxon>Actinomycetes</taxon>
        <taxon>Streptosporangiales</taxon>
        <taxon>Thermomonosporaceae</taxon>
        <taxon>Actinomadura</taxon>
    </lineage>
</organism>
<feature type="domain" description="STAS" evidence="3">
    <location>
        <begin position="22"/>
        <end position="134"/>
    </location>
</feature>
<name>A0ABN1EJH0_9ACTN</name>
<dbReference type="Gene3D" id="3.30.750.24">
    <property type="entry name" value="STAS domain"/>
    <property type="match status" value="1"/>
</dbReference>
<dbReference type="InterPro" id="IPR036513">
    <property type="entry name" value="STAS_dom_sf"/>
</dbReference>
<protein>
    <recommendedName>
        <fullName evidence="2">Anti-sigma factor antagonist</fullName>
    </recommendedName>
</protein>